<feature type="binding site" evidence="7">
    <location>
        <begin position="154"/>
        <end position="156"/>
    </location>
    <ligand>
        <name>substrate</name>
    </ligand>
</feature>
<dbReference type="InterPro" id="IPR006422">
    <property type="entry name" value="E4P_DH_bac"/>
</dbReference>
<organism evidence="12">
    <name type="scientific">Rheinheimera sp. BAL341</name>
    <dbReference type="NCBI Taxonomy" id="1708203"/>
    <lineage>
        <taxon>Bacteria</taxon>
        <taxon>Pseudomonadati</taxon>
        <taxon>Pseudomonadota</taxon>
        <taxon>Gammaproteobacteria</taxon>
        <taxon>Chromatiales</taxon>
        <taxon>Chromatiaceae</taxon>
        <taxon>Rheinheimera</taxon>
    </lineage>
</organism>
<evidence type="ECO:0000256" key="6">
    <source>
        <dbReference type="ARBA" id="ARBA00050771"/>
    </source>
</evidence>
<dbReference type="GO" id="GO:0005737">
    <property type="term" value="C:cytoplasm"/>
    <property type="evidence" value="ECO:0007669"/>
    <property type="project" value="UniProtKB-SubCell"/>
</dbReference>
<name>A0A486XXN2_9GAMM</name>
<dbReference type="SMART" id="SM00846">
    <property type="entry name" value="Gp_dh_N"/>
    <property type="match status" value="1"/>
</dbReference>
<gene>
    <name evidence="7" type="primary">epd</name>
    <name evidence="12" type="ORF">BAL341_3751</name>
</gene>
<evidence type="ECO:0000256" key="2">
    <source>
        <dbReference type="ARBA" id="ARBA00022490"/>
    </source>
</evidence>
<comment type="similarity">
    <text evidence="7">Belongs to the glyceraldehyde-3-phosphate dehydrogenase family. Epd subfamily.</text>
</comment>
<comment type="catalytic activity">
    <reaction evidence="6 7">
        <text>D-erythrose 4-phosphate + NAD(+) + H2O = 4-phospho-D-erythronate + NADH + 2 H(+)</text>
        <dbReference type="Rhea" id="RHEA:12056"/>
        <dbReference type="ChEBI" id="CHEBI:15377"/>
        <dbReference type="ChEBI" id="CHEBI:15378"/>
        <dbReference type="ChEBI" id="CHEBI:16897"/>
        <dbReference type="ChEBI" id="CHEBI:57540"/>
        <dbReference type="ChEBI" id="CHEBI:57945"/>
        <dbReference type="ChEBI" id="CHEBI:58766"/>
        <dbReference type="EC" id="1.2.1.72"/>
    </reaction>
</comment>
<dbReference type="FunFam" id="3.40.50.720:FF:000001">
    <property type="entry name" value="Glyceraldehyde-3-phosphate dehydrogenase"/>
    <property type="match status" value="1"/>
</dbReference>
<feature type="binding site" evidence="7">
    <location>
        <position position="236"/>
    </location>
    <ligand>
        <name>substrate</name>
    </ligand>
</feature>
<dbReference type="FunFam" id="3.30.360.10:FF:000007">
    <property type="entry name" value="D-erythrose-4-phosphate dehydrogenase"/>
    <property type="match status" value="1"/>
</dbReference>
<feature type="domain" description="Glyceraldehyde 3-phosphate dehydrogenase NAD(P) binding" evidence="11">
    <location>
        <begin position="3"/>
        <end position="155"/>
    </location>
</feature>
<dbReference type="HAMAP" id="MF_01640">
    <property type="entry name" value="E4P_dehydrog"/>
    <property type="match status" value="1"/>
</dbReference>
<accession>A0A486XXN2</accession>
<feature type="binding site" evidence="7 9">
    <location>
        <begin position="12"/>
        <end position="13"/>
    </location>
    <ligand>
        <name>NAD(+)</name>
        <dbReference type="ChEBI" id="CHEBI:57540"/>
    </ligand>
</feature>
<dbReference type="NCBIfam" id="NF010058">
    <property type="entry name" value="PRK13535.1"/>
    <property type="match status" value="1"/>
</dbReference>
<keyword evidence="4 7" id="KW-0520">NAD</keyword>
<evidence type="ECO:0000313" key="12">
    <source>
        <dbReference type="EMBL" id="VHO06778.1"/>
    </source>
</evidence>
<dbReference type="AlphaFoldDB" id="A0A486XXN2"/>
<dbReference type="PRINTS" id="PR00078">
    <property type="entry name" value="G3PDHDRGNASE"/>
</dbReference>
<dbReference type="Gene3D" id="3.30.360.10">
    <property type="entry name" value="Dihydrodipicolinate Reductase, domain 2"/>
    <property type="match status" value="1"/>
</dbReference>
<keyword evidence="5 7" id="KW-0664">Pyridoxine biosynthesis</keyword>
<evidence type="ECO:0000256" key="8">
    <source>
        <dbReference type="PIRSR" id="PIRSR000149-1"/>
    </source>
</evidence>
<evidence type="ECO:0000256" key="3">
    <source>
        <dbReference type="ARBA" id="ARBA00023002"/>
    </source>
</evidence>
<dbReference type="NCBIfam" id="TIGR01532">
    <property type="entry name" value="E4PD_g-proteo"/>
    <property type="match status" value="1"/>
</dbReference>
<dbReference type="SUPFAM" id="SSF51735">
    <property type="entry name" value="NAD(P)-binding Rossmann-fold domains"/>
    <property type="match status" value="1"/>
</dbReference>
<feature type="binding site" evidence="7 9">
    <location>
        <position position="318"/>
    </location>
    <ligand>
        <name>NAD(+)</name>
        <dbReference type="ChEBI" id="CHEBI:57540"/>
    </ligand>
</feature>
<evidence type="ECO:0000256" key="4">
    <source>
        <dbReference type="ARBA" id="ARBA00023027"/>
    </source>
</evidence>
<comment type="function">
    <text evidence="7">Catalyzes the NAD-dependent conversion of D-erythrose 4-phosphate to 4-phosphoerythronate.</text>
</comment>
<evidence type="ECO:0000259" key="11">
    <source>
        <dbReference type="SMART" id="SM00846"/>
    </source>
</evidence>
<sequence length="342" mass="37187">MAIRLAINGFGRIGRNILRAIYERGLQHKLQVVAINELADADGVAHLLKYDSSHGRFAFPVNSFSGGINVAGDSISLFAEADPLELPWAELNIDIVLECTGVFHSREHAHWHLSAGAKKVLFSHPADSDIDATIIYGINHHSLTAAMSVVSAGSCTTNCIVPVIQVLDQHFGVESGTITTIHASMHDQQVIDAYHPDLRRSRAASQSIIPVDTKLALGIERILPKFAGRFEAIAVRVPTVNVTAMDLSVTLHQDVSIAAVNQVLQQARIGELAGILDYTEEPLVSVDFNHDAHSCIVDGSQTRVSHKRLVKCLVWCDNEWGFANRMLDTAGAMMPLNLQQGA</sequence>
<dbReference type="EMBL" id="CAAJGR010000039">
    <property type="protein sequence ID" value="VHO06778.1"/>
    <property type="molecule type" value="Genomic_DNA"/>
</dbReference>
<dbReference type="InterPro" id="IPR020831">
    <property type="entry name" value="GlycerAld/Erythrose_P_DH"/>
</dbReference>
<keyword evidence="9" id="KW-0547">Nucleotide-binding</keyword>
<comment type="subunit">
    <text evidence="1 7">Homotetramer.</text>
</comment>
<dbReference type="GO" id="GO:0048001">
    <property type="term" value="F:erythrose-4-phosphate dehydrogenase activity"/>
    <property type="evidence" value="ECO:0007669"/>
    <property type="project" value="UniProtKB-UniRule"/>
</dbReference>
<dbReference type="Pfam" id="PF02800">
    <property type="entry name" value="Gp_dh_C"/>
    <property type="match status" value="1"/>
</dbReference>
<dbReference type="InterPro" id="IPR020829">
    <property type="entry name" value="GlycerAld_3-P_DH_cat"/>
</dbReference>
<dbReference type="PIRSF" id="PIRSF000149">
    <property type="entry name" value="GAP_DH"/>
    <property type="match status" value="1"/>
</dbReference>
<dbReference type="PANTHER" id="PTHR43148">
    <property type="entry name" value="GLYCERALDEHYDE-3-PHOSPHATE DEHYDROGENASE 2"/>
    <property type="match status" value="1"/>
</dbReference>
<evidence type="ECO:0000256" key="7">
    <source>
        <dbReference type="HAMAP-Rule" id="MF_01640"/>
    </source>
</evidence>
<evidence type="ECO:0000256" key="10">
    <source>
        <dbReference type="PIRSR" id="PIRSR000149-4"/>
    </source>
</evidence>
<feature type="binding site" evidence="7">
    <location>
        <position position="200"/>
    </location>
    <ligand>
        <name>substrate</name>
    </ligand>
</feature>
<dbReference type="CDD" id="cd23937">
    <property type="entry name" value="GAPDH_C_E4PDH"/>
    <property type="match status" value="1"/>
</dbReference>
<dbReference type="SUPFAM" id="SSF55347">
    <property type="entry name" value="Glyceraldehyde-3-phosphate dehydrogenase-like, C-terminal domain"/>
    <property type="match status" value="1"/>
</dbReference>
<dbReference type="GO" id="GO:0008615">
    <property type="term" value="P:pyridoxine biosynthetic process"/>
    <property type="evidence" value="ECO:0007669"/>
    <property type="project" value="UniProtKB-UniRule"/>
</dbReference>
<dbReference type="GO" id="GO:0051287">
    <property type="term" value="F:NAD binding"/>
    <property type="evidence" value="ECO:0007669"/>
    <property type="project" value="InterPro"/>
</dbReference>
<dbReference type="InterPro" id="IPR020828">
    <property type="entry name" value="GlycerAld_3-P_DH_NAD(P)-bd"/>
</dbReference>
<dbReference type="EC" id="1.2.1.72" evidence="7"/>
<dbReference type="Pfam" id="PF00044">
    <property type="entry name" value="Gp_dh_N"/>
    <property type="match status" value="1"/>
</dbReference>
<reference evidence="12" key="1">
    <citation type="submission" date="2019-04" db="EMBL/GenBank/DDBJ databases">
        <authorList>
            <person name="Brambilla D."/>
        </authorList>
    </citation>
    <scope>NUCLEOTIDE SEQUENCE</scope>
    <source>
        <strain evidence="12">BAL1</strain>
    </source>
</reference>
<dbReference type="GO" id="GO:0042823">
    <property type="term" value="P:pyridoxal phosphate biosynthetic process"/>
    <property type="evidence" value="ECO:0007669"/>
    <property type="project" value="UniProtKB-UniRule"/>
</dbReference>
<feature type="binding site" evidence="7">
    <location>
        <begin position="213"/>
        <end position="214"/>
    </location>
    <ligand>
        <name>substrate</name>
    </ligand>
</feature>
<comment type="caution">
    <text evidence="7">Lacks conserved residue(s) required for the propagation of feature annotation.</text>
</comment>
<comment type="subcellular location">
    <subcellularLocation>
        <location evidence="7">Cytoplasm</location>
    </subcellularLocation>
</comment>
<feature type="binding site" evidence="9">
    <location>
        <position position="123"/>
    </location>
    <ligand>
        <name>NAD(+)</name>
        <dbReference type="ChEBI" id="CHEBI:57540"/>
    </ligand>
</feature>
<dbReference type="Gene3D" id="3.40.50.720">
    <property type="entry name" value="NAD(P)-binding Rossmann-like Domain"/>
    <property type="match status" value="1"/>
</dbReference>
<evidence type="ECO:0000256" key="1">
    <source>
        <dbReference type="ARBA" id="ARBA00011881"/>
    </source>
</evidence>
<keyword evidence="2 7" id="KW-0963">Cytoplasm</keyword>
<dbReference type="CDD" id="cd17892">
    <property type="entry name" value="GAPDH_N_E4PDH"/>
    <property type="match status" value="1"/>
</dbReference>
<protein>
    <recommendedName>
        <fullName evidence="7">D-erythrose-4-phosphate dehydrogenase</fullName>
        <shortName evidence="7">E4PDH</shortName>
        <ecNumber evidence="7">1.2.1.72</ecNumber>
    </recommendedName>
</protein>
<proteinExistence type="inferred from homology"/>
<feature type="active site" description="Nucleophile" evidence="7 8">
    <location>
        <position position="155"/>
    </location>
</feature>
<dbReference type="UniPathway" id="UPA00244">
    <property type="reaction ID" value="UER00309"/>
</dbReference>
<evidence type="ECO:0000256" key="5">
    <source>
        <dbReference type="ARBA" id="ARBA00023096"/>
    </source>
</evidence>
<evidence type="ECO:0000256" key="9">
    <source>
        <dbReference type="PIRSR" id="PIRSR000149-3"/>
    </source>
</evidence>
<keyword evidence="3 7" id="KW-0560">Oxidoreductase</keyword>
<comment type="pathway">
    <text evidence="7">Cofactor biosynthesis; pyridoxine 5'-phosphate biosynthesis; pyridoxine 5'-phosphate from D-erythrose 4-phosphate: step 1/5.</text>
</comment>
<feature type="site" description="Activates thiol group during catalysis" evidence="7 10">
    <location>
        <position position="182"/>
    </location>
</feature>
<dbReference type="InterPro" id="IPR036291">
    <property type="entry name" value="NAD(P)-bd_dom_sf"/>
</dbReference>